<name>A0A392RDY9_9FABA</name>
<reference evidence="2 3" key="1">
    <citation type="journal article" date="2018" name="Front. Plant Sci.">
        <title>Red Clover (Trifolium pratense) and Zigzag Clover (T. medium) - A Picture of Genomic Similarities and Differences.</title>
        <authorList>
            <person name="Dluhosova J."/>
            <person name="Istvanek J."/>
            <person name="Nedelnik J."/>
            <person name="Repkova J."/>
        </authorList>
    </citation>
    <scope>NUCLEOTIDE SEQUENCE [LARGE SCALE GENOMIC DNA]</scope>
    <source>
        <strain evidence="3">cv. 10/8</strain>
        <tissue evidence="2">Leaf</tissue>
    </source>
</reference>
<dbReference type="EMBL" id="LXQA010213909">
    <property type="protein sequence ID" value="MCI34469.1"/>
    <property type="molecule type" value="Genomic_DNA"/>
</dbReference>
<accession>A0A392RDY9</accession>
<keyword evidence="1" id="KW-0812">Transmembrane</keyword>
<feature type="non-terminal residue" evidence="2">
    <location>
        <position position="83"/>
    </location>
</feature>
<protein>
    <submittedName>
        <fullName evidence="2">Uncharacterized protein</fullName>
    </submittedName>
</protein>
<keyword evidence="1" id="KW-0472">Membrane</keyword>
<evidence type="ECO:0000256" key="1">
    <source>
        <dbReference type="SAM" id="Phobius"/>
    </source>
</evidence>
<evidence type="ECO:0000313" key="3">
    <source>
        <dbReference type="Proteomes" id="UP000265520"/>
    </source>
</evidence>
<evidence type="ECO:0000313" key="2">
    <source>
        <dbReference type="EMBL" id="MCI34469.1"/>
    </source>
</evidence>
<sequence length="83" mass="8798">MAKAVGTAVRFSSSLGAGASMAIYASLVDAVFGYMSVAPVVTTVFAFVHVRLYGQLLGESNAFFFEVGARDLGQNSLSWSIQR</sequence>
<dbReference type="AlphaFoldDB" id="A0A392RDY9"/>
<organism evidence="2 3">
    <name type="scientific">Trifolium medium</name>
    <dbReference type="NCBI Taxonomy" id="97028"/>
    <lineage>
        <taxon>Eukaryota</taxon>
        <taxon>Viridiplantae</taxon>
        <taxon>Streptophyta</taxon>
        <taxon>Embryophyta</taxon>
        <taxon>Tracheophyta</taxon>
        <taxon>Spermatophyta</taxon>
        <taxon>Magnoliopsida</taxon>
        <taxon>eudicotyledons</taxon>
        <taxon>Gunneridae</taxon>
        <taxon>Pentapetalae</taxon>
        <taxon>rosids</taxon>
        <taxon>fabids</taxon>
        <taxon>Fabales</taxon>
        <taxon>Fabaceae</taxon>
        <taxon>Papilionoideae</taxon>
        <taxon>50 kb inversion clade</taxon>
        <taxon>NPAAA clade</taxon>
        <taxon>Hologalegina</taxon>
        <taxon>IRL clade</taxon>
        <taxon>Trifolieae</taxon>
        <taxon>Trifolium</taxon>
    </lineage>
</organism>
<dbReference type="Proteomes" id="UP000265520">
    <property type="component" value="Unassembled WGS sequence"/>
</dbReference>
<comment type="caution">
    <text evidence="2">The sequence shown here is derived from an EMBL/GenBank/DDBJ whole genome shotgun (WGS) entry which is preliminary data.</text>
</comment>
<proteinExistence type="predicted"/>
<keyword evidence="1" id="KW-1133">Transmembrane helix</keyword>
<keyword evidence="3" id="KW-1185">Reference proteome</keyword>
<feature type="transmembrane region" description="Helical" evidence="1">
    <location>
        <begin position="32"/>
        <end position="50"/>
    </location>
</feature>